<dbReference type="EMBL" id="RBNJ01001151">
    <property type="protein sequence ID" value="RUS33496.1"/>
    <property type="molecule type" value="Genomic_DNA"/>
</dbReference>
<reference evidence="1 2" key="1">
    <citation type="journal article" date="2018" name="New Phytol.">
        <title>Phylogenomics of Endogonaceae and evolution of mycorrhizas within Mucoromycota.</title>
        <authorList>
            <person name="Chang Y."/>
            <person name="Desiro A."/>
            <person name="Na H."/>
            <person name="Sandor L."/>
            <person name="Lipzen A."/>
            <person name="Clum A."/>
            <person name="Barry K."/>
            <person name="Grigoriev I.V."/>
            <person name="Martin F.M."/>
            <person name="Stajich J.E."/>
            <person name="Smith M.E."/>
            <person name="Bonito G."/>
            <person name="Spatafora J.W."/>
        </authorList>
    </citation>
    <scope>NUCLEOTIDE SEQUENCE [LARGE SCALE GENOMIC DNA]</scope>
    <source>
        <strain evidence="1 2">AD002</strain>
    </source>
</reference>
<sequence length="138" mass="16151">MDESYYEYDNYMSKLDTFTLRESFCRPPSKINKFFAATHLKRWDKFDLIAKSVYDENPVTTPQEVFDIYVQSLGGITKIDNISRDVVSCARKLHNQIKRRKVTDQTQQDFQAAAENDRANTKADIYNYDETINDKITA</sequence>
<name>A0A433QUR0_9FUNG</name>
<proteinExistence type="predicted"/>
<gene>
    <name evidence="1" type="ORF">BC938DRAFT_471381</name>
</gene>
<keyword evidence="2" id="KW-1185">Reference proteome</keyword>
<protein>
    <submittedName>
        <fullName evidence="1">Uncharacterized protein</fullName>
    </submittedName>
</protein>
<dbReference type="Proteomes" id="UP000274822">
    <property type="component" value="Unassembled WGS sequence"/>
</dbReference>
<dbReference type="AlphaFoldDB" id="A0A433QUR0"/>
<evidence type="ECO:0000313" key="2">
    <source>
        <dbReference type="Proteomes" id="UP000274822"/>
    </source>
</evidence>
<feature type="non-terminal residue" evidence="1">
    <location>
        <position position="138"/>
    </location>
</feature>
<organism evidence="1 2">
    <name type="scientific">Jimgerdemannia flammicorona</name>
    <dbReference type="NCBI Taxonomy" id="994334"/>
    <lineage>
        <taxon>Eukaryota</taxon>
        <taxon>Fungi</taxon>
        <taxon>Fungi incertae sedis</taxon>
        <taxon>Mucoromycota</taxon>
        <taxon>Mucoromycotina</taxon>
        <taxon>Endogonomycetes</taxon>
        <taxon>Endogonales</taxon>
        <taxon>Endogonaceae</taxon>
        <taxon>Jimgerdemannia</taxon>
    </lineage>
</organism>
<comment type="caution">
    <text evidence="1">The sequence shown here is derived from an EMBL/GenBank/DDBJ whole genome shotgun (WGS) entry which is preliminary data.</text>
</comment>
<accession>A0A433QUR0</accession>
<evidence type="ECO:0000313" key="1">
    <source>
        <dbReference type="EMBL" id="RUS33496.1"/>
    </source>
</evidence>